<evidence type="ECO:0000256" key="3">
    <source>
        <dbReference type="ARBA" id="ARBA00023163"/>
    </source>
</evidence>
<protein>
    <submittedName>
        <fullName evidence="6">GntR family transcriptional regulator</fullName>
    </submittedName>
</protein>
<dbReference type="EMBL" id="BLKS01000001">
    <property type="protein sequence ID" value="GFG53527.1"/>
    <property type="molecule type" value="Genomic_DNA"/>
</dbReference>
<comment type="caution">
    <text evidence="6">The sequence shown here is derived from an EMBL/GenBank/DDBJ whole genome shotgun (WGS) entry which is preliminary data.</text>
</comment>
<dbReference type="OrthoDB" id="9816161at2"/>
<evidence type="ECO:0000313" key="7">
    <source>
        <dbReference type="Proteomes" id="UP000220914"/>
    </source>
</evidence>
<dbReference type="PANTHER" id="PTHR43537">
    <property type="entry name" value="TRANSCRIPTIONAL REGULATOR, GNTR FAMILY"/>
    <property type="match status" value="1"/>
</dbReference>
<gene>
    <name evidence="6" type="ORF">CQY20_12970</name>
    <name evidence="5" type="ORF">MAGR_49680</name>
</gene>
<keyword evidence="2" id="KW-0238">DNA-binding</keyword>
<accession>A0A2A7N425</accession>
<name>A0A2A7N425_MYCAG</name>
<keyword evidence="3" id="KW-0804">Transcription</keyword>
<evidence type="ECO:0000313" key="8">
    <source>
        <dbReference type="Proteomes" id="UP000465302"/>
    </source>
</evidence>
<dbReference type="Gene3D" id="1.20.120.530">
    <property type="entry name" value="GntR ligand-binding domain-like"/>
    <property type="match status" value="1"/>
</dbReference>
<keyword evidence="1" id="KW-0805">Transcription regulation</keyword>
<dbReference type="InterPro" id="IPR036390">
    <property type="entry name" value="WH_DNA-bd_sf"/>
</dbReference>
<evidence type="ECO:0000256" key="2">
    <source>
        <dbReference type="ARBA" id="ARBA00023125"/>
    </source>
</evidence>
<dbReference type="PROSITE" id="PS50949">
    <property type="entry name" value="HTH_GNTR"/>
    <property type="match status" value="1"/>
</dbReference>
<dbReference type="InterPro" id="IPR008920">
    <property type="entry name" value="TF_FadR/GntR_C"/>
</dbReference>
<evidence type="ECO:0000256" key="1">
    <source>
        <dbReference type="ARBA" id="ARBA00023015"/>
    </source>
</evidence>
<keyword evidence="7" id="KW-1185">Reference proteome</keyword>
<dbReference type="RefSeq" id="WP_097940480.1">
    <property type="nucleotide sequence ID" value="NZ_BLKS01000001.1"/>
</dbReference>
<dbReference type="SUPFAM" id="SSF46785">
    <property type="entry name" value="Winged helix' DNA-binding domain"/>
    <property type="match status" value="1"/>
</dbReference>
<dbReference type="Proteomes" id="UP000465302">
    <property type="component" value="Unassembled WGS sequence"/>
</dbReference>
<dbReference type="GO" id="GO:0003677">
    <property type="term" value="F:DNA binding"/>
    <property type="evidence" value="ECO:0007669"/>
    <property type="project" value="UniProtKB-KW"/>
</dbReference>
<dbReference type="EMBL" id="PDCP01000019">
    <property type="protein sequence ID" value="PEG38600.1"/>
    <property type="molecule type" value="Genomic_DNA"/>
</dbReference>
<reference evidence="6 7" key="1">
    <citation type="submission" date="2017-10" db="EMBL/GenBank/DDBJ databases">
        <title>The new phylogeny of genus Mycobacterium.</title>
        <authorList>
            <person name="Tortoli E."/>
            <person name="Trovato A."/>
            <person name="Cirillo D.M."/>
        </authorList>
    </citation>
    <scope>NUCLEOTIDE SEQUENCE [LARGE SCALE GENOMIC DNA]</scope>
    <source>
        <strain evidence="6 7">CCUG37673</strain>
    </source>
</reference>
<dbReference type="PANTHER" id="PTHR43537:SF5">
    <property type="entry name" value="UXU OPERON TRANSCRIPTIONAL REGULATOR"/>
    <property type="match status" value="1"/>
</dbReference>
<dbReference type="SUPFAM" id="SSF48008">
    <property type="entry name" value="GntR ligand-binding domain-like"/>
    <property type="match status" value="1"/>
</dbReference>
<reference evidence="5 8" key="2">
    <citation type="journal article" date="2019" name="Emerg. Microbes Infect.">
        <title>Comprehensive subspecies identification of 175 nontuberculous mycobacteria species based on 7547 genomic profiles.</title>
        <authorList>
            <person name="Matsumoto Y."/>
            <person name="Kinjo T."/>
            <person name="Motooka D."/>
            <person name="Nabeya D."/>
            <person name="Jung N."/>
            <person name="Uechi K."/>
            <person name="Horii T."/>
            <person name="Iida T."/>
            <person name="Fujita J."/>
            <person name="Nakamura S."/>
        </authorList>
    </citation>
    <scope>NUCLEOTIDE SEQUENCE [LARGE SCALE GENOMIC DNA]</scope>
    <source>
        <strain evidence="5 8">JCM 6377</strain>
    </source>
</reference>
<evidence type="ECO:0000313" key="6">
    <source>
        <dbReference type="EMBL" id="PEG38600.1"/>
    </source>
</evidence>
<dbReference type="SMART" id="SM00345">
    <property type="entry name" value="HTH_GNTR"/>
    <property type="match status" value="1"/>
</dbReference>
<dbReference type="SMART" id="SM00895">
    <property type="entry name" value="FCD"/>
    <property type="match status" value="1"/>
</dbReference>
<dbReference type="Gene3D" id="1.10.10.10">
    <property type="entry name" value="Winged helix-like DNA-binding domain superfamily/Winged helix DNA-binding domain"/>
    <property type="match status" value="1"/>
</dbReference>
<organism evidence="6 7">
    <name type="scientific">Mycolicibacterium agri</name>
    <name type="common">Mycobacterium agri</name>
    <dbReference type="NCBI Taxonomy" id="36811"/>
    <lineage>
        <taxon>Bacteria</taxon>
        <taxon>Bacillati</taxon>
        <taxon>Actinomycetota</taxon>
        <taxon>Actinomycetes</taxon>
        <taxon>Mycobacteriales</taxon>
        <taxon>Mycobacteriaceae</taxon>
        <taxon>Mycolicibacterium</taxon>
    </lineage>
</organism>
<dbReference type="GO" id="GO:0003700">
    <property type="term" value="F:DNA-binding transcription factor activity"/>
    <property type="evidence" value="ECO:0007669"/>
    <property type="project" value="InterPro"/>
</dbReference>
<dbReference type="Pfam" id="PF00392">
    <property type="entry name" value="GntR"/>
    <property type="match status" value="1"/>
</dbReference>
<dbReference type="AlphaFoldDB" id="A0A2A7N425"/>
<dbReference type="InterPro" id="IPR000524">
    <property type="entry name" value="Tscrpt_reg_HTH_GntR"/>
</dbReference>
<proteinExistence type="predicted"/>
<reference evidence="5" key="3">
    <citation type="submission" date="2020-02" db="EMBL/GenBank/DDBJ databases">
        <authorList>
            <person name="Matsumoto Y."/>
            <person name="Motooka D."/>
            <person name="Nakamura S."/>
        </authorList>
    </citation>
    <scope>NUCLEOTIDE SEQUENCE</scope>
    <source>
        <strain evidence="5">JCM 6377</strain>
    </source>
</reference>
<dbReference type="Proteomes" id="UP000220914">
    <property type="component" value="Unassembled WGS sequence"/>
</dbReference>
<evidence type="ECO:0000313" key="5">
    <source>
        <dbReference type="EMBL" id="GFG53527.1"/>
    </source>
</evidence>
<evidence type="ECO:0000259" key="4">
    <source>
        <dbReference type="PROSITE" id="PS50949"/>
    </source>
</evidence>
<dbReference type="InterPro" id="IPR011711">
    <property type="entry name" value="GntR_C"/>
</dbReference>
<sequence>MSLNPDTDAGLLQEKASCFSSLSALPPRDTSALARSVRDRLRRAIVLEELPAGVRLNQVMVAQQLGVSRMPVRVAAADLVVEGLLEPLPTGGVAVKALSRSDVEAAYKVREALETHSVREVAQARPERGLRELSSVLKRHEELGGVNDTERLLELDRAFHWAILDATGNPYFRRAMVPMWSVVERAMVGMLRTIPEMFDLAWREHRQIAEAIANGDADLAEQRIRKHIRDSATKFSKAIREG</sequence>
<dbReference type="Pfam" id="PF07729">
    <property type="entry name" value="FCD"/>
    <property type="match status" value="1"/>
</dbReference>
<dbReference type="InterPro" id="IPR036388">
    <property type="entry name" value="WH-like_DNA-bd_sf"/>
</dbReference>
<feature type="domain" description="HTH gntR-type" evidence="4">
    <location>
        <begin position="31"/>
        <end position="98"/>
    </location>
</feature>